<dbReference type="InterPro" id="IPR003594">
    <property type="entry name" value="HATPase_dom"/>
</dbReference>
<dbReference type="SUPFAM" id="SSF47226">
    <property type="entry name" value="Histidine-containing phosphotransfer domain, HPT domain"/>
    <property type="match status" value="1"/>
</dbReference>
<dbReference type="Pfam" id="PF00072">
    <property type="entry name" value="Response_reg"/>
    <property type="match status" value="1"/>
</dbReference>
<dbReference type="CDD" id="cd00082">
    <property type="entry name" value="HisKA"/>
    <property type="match status" value="1"/>
</dbReference>
<comment type="caution">
    <text evidence="20">The sequence shown here is derived from an EMBL/GenBank/DDBJ whole genome shotgun (WGS) entry which is preliminary data.</text>
</comment>
<dbReference type="GO" id="GO:0005886">
    <property type="term" value="C:plasma membrane"/>
    <property type="evidence" value="ECO:0007669"/>
    <property type="project" value="UniProtKB-SubCell"/>
</dbReference>
<dbReference type="SMART" id="SM00448">
    <property type="entry name" value="REC"/>
    <property type="match status" value="1"/>
</dbReference>
<keyword evidence="21" id="KW-1185">Reference proteome</keyword>
<dbReference type="SUPFAM" id="SSF52172">
    <property type="entry name" value="CheY-like"/>
    <property type="match status" value="1"/>
</dbReference>
<accession>A0A3D9H2U1</accession>
<dbReference type="InterPro" id="IPR036890">
    <property type="entry name" value="HATPase_C_sf"/>
</dbReference>
<evidence type="ECO:0000259" key="16">
    <source>
        <dbReference type="PROSITE" id="PS50110"/>
    </source>
</evidence>
<dbReference type="InterPro" id="IPR005467">
    <property type="entry name" value="His_kinase_dom"/>
</dbReference>
<keyword evidence="6" id="KW-0418">Kinase</keyword>
<dbReference type="EC" id="2.7.13.3" evidence="2"/>
<dbReference type="SMART" id="SM00073">
    <property type="entry name" value="HPT"/>
    <property type="match status" value="1"/>
</dbReference>
<dbReference type="InterPro" id="IPR036641">
    <property type="entry name" value="HPT_dom_sf"/>
</dbReference>
<evidence type="ECO:0000256" key="12">
    <source>
        <dbReference type="PROSITE-ProRule" id="PRU00169"/>
    </source>
</evidence>
<dbReference type="Pfam" id="PF01627">
    <property type="entry name" value="Hpt"/>
    <property type="match status" value="1"/>
</dbReference>
<dbReference type="AlphaFoldDB" id="A0A3D9H2U1"/>
<evidence type="ECO:0000256" key="9">
    <source>
        <dbReference type="ARBA" id="ARBA00064003"/>
    </source>
</evidence>
<evidence type="ECO:0000256" key="8">
    <source>
        <dbReference type="ARBA" id="ARBA00023012"/>
    </source>
</evidence>
<dbReference type="Proteomes" id="UP000256845">
    <property type="component" value="Unassembled WGS sequence"/>
</dbReference>
<dbReference type="OrthoDB" id="9801651at2"/>
<dbReference type="GO" id="GO:0000155">
    <property type="term" value="F:phosphorelay sensor kinase activity"/>
    <property type="evidence" value="ECO:0007669"/>
    <property type="project" value="InterPro"/>
</dbReference>
<keyword evidence="14" id="KW-0472">Membrane</keyword>
<keyword evidence="3 12" id="KW-0597">Phosphoprotein</keyword>
<keyword evidence="5" id="KW-0547">Nucleotide-binding</keyword>
<dbReference type="PROSITE" id="PS50113">
    <property type="entry name" value="PAC"/>
    <property type="match status" value="1"/>
</dbReference>
<dbReference type="InterPro" id="IPR003661">
    <property type="entry name" value="HisK_dim/P_dom"/>
</dbReference>
<evidence type="ECO:0000256" key="14">
    <source>
        <dbReference type="SAM" id="Phobius"/>
    </source>
</evidence>
<dbReference type="Pfam" id="PF12860">
    <property type="entry name" value="PAS_7"/>
    <property type="match status" value="1"/>
</dbReference>
<dbReference type="InterPro" id="IPR011006">
    <property type="entry name" value="CheY-like_superfamily"/>
</dbReference>
<name>A0A3D9H2U1_9PROT</name>
<dbReference type="PROSITE" id="PS50112">
    <property type="entry name" value="PAS"/>
    <property type="match status" value="1"/>
</dbReference>
<sequence>MGSTSIFLALALAGTVIFGFGLVLSIGWARRLQGRHKLLERDIRRLKEALEAAPDAFVYYDEDDHLVFCNEKYRQAYPESAQAIREGASFEDILRFGLDNNQYAEARGREEEWLASRLTMHRNPPGPIEQKMPDGRWLRIEESRTAEGGVVGFRVDITELKKREVDLKASQHRFKTMIDASMDAILVIDHHGKLIEFNPAAEQIFGYKRRKVIGRDMAELIIPEEFREAHAKGMENYLNTGVGPVLGQRLELSAVRSDGKILPVELFVAEGVQDGQSVFVGYLRDITERVEATGKLEEALAQAQTANEAKSTFLANMSHEIRTPLNGMLGMAGMLMNSELTPKQKHLLKTVRASGDELLSIINGILDFSKLEANQISLEDNRFSIHELLEDVVELFWANAREKGLYLSQFADVTVPPILIGDAGRVRQVIANLVGNAVKFTNSGGVRLGAEVIEQSREHCLLAITVQDTGIGIAREEHENLFGRFSQVGDKGPRGQGVGLGLAISRQLCQLMQGELTVESDLGRGATFTATLKLQRVQEDPVSLVFPDEIIGISFILALPENLYADSVRQQLKPFGGRIETVVDLDALAQLSERNQTEDQPTILIIDDGLLVDTEVSAATLFSGLRRRLGDLKIVLIEGMKESLVDPDLIDHCLTRPVRYRTMLMRLLEMLGQNASALLPPHMRTEEEEDVCFEESYRILVAEDNLTNQELVKMMLEQMGHLVDICSDGAEVVTLCMAFDYDLILMDVQMPVMDGYEATRQIRALDPPKGQIPIIALTANVLREHQEKCAAAGMDGFTTKPISEASLGHAIKKVMDPGKVGEEADLPGQHQAPGNIQGLLDMQKINSIQARLAPDKFEMISSIFLQELGALREQFAQIPETSEQLGSLAHQLKGAAANFGAPAVSAAAARLELKAENEELEALDDLRNQLITLCEETETALRKLT</sequence>
<feature type="domain" description="PAS" evidence="17">
    <location>
        <begin position="170"/>
        <end position="241"/>
    </location>
</feature>
<evidence type="ECO:0000259" key="19">
    <source>
        <dbReference type="PROSITE" id="PS50894"/>
    </source>
</evidence>
<keyword evidence="14" id="KW-1133">Transmembrane helix</keyword>
<evidence type="ECO:0000259" key="17">
    <source>
        <dbReference type="PROSITE" id="PS50112"/>
    </source>
</evidence>
<evidence type="ECO:0000256" key="2">
    <source>
        <dbReference type="ARBA" id="ARBA00012438"/>
    </source>
</evidence>
<dbReference type="Gene3D" id="3.30.565.10">
    <property type="entry name" value="Histidine kinase-like ATPase, C-terminal domain"/>
    <property type="match status" value="1"/>
</dbReference>
<feature type="modified residue" description="4-aspartylphosphate" evidence="12">
    <location>
        <position position="747"/>
    </location>
</feature>
<evidence type="ECO:0000259" key="15">
    <source>
        <dbReference type="PROSITE" id="PS50109"/>
    </source>
</evidence>
<dbReference type="PRINTS" id="PR00344">
    <property type="entry name" value="BCTRLSENSOR"/>
</dbReference>
<feature type="domain" description="HPt" evidence="19">
    <location>
        <begin position="849"/>
        <end position="945"/>
    </location>
</feature>
<feature type="domain" description="Response regulatory" evidence="16">
    <location>
        <begin position="698"/>
        <end position="815"/>
    </location>
</feature>
<dbReference type="PROSITE" id="PS50109">
    <property type="entry name" value="HIS_KIN"/>
    <property type="match status" value="1"/>
</dbReference>
<dbReference type="PROSITE" id="PS50110">
    <property type="entry name" value="RESPONSE_REGULATORY"/>
    <property type="match status" value="1"/>
</dbReference>
<dbReference type="PROSITE" id="PS50894">
    <property type="entry name" value="HPT"/>
    <property type="match status" value="1"/>
</dbReference>
<proteinExistence type="predicted"/>
<evidence type="ECO:0000256" key="11">
    <source>
        <dbReference type="PROSITE-ProRule" id="PRU00110"/>
    </source>
</evidence>
<dbReference type="Gene3D" id="1.20.120.160">
    <property type="entry name" value="HPT domain"/>
    <property type="match status" value="1"/>
</dbReference>
<dbReference type="CDD" id="cd00130">
    <property type="entry name" value="PAS"/>
    <property type="match status" value="1"/>
</dbReference>
<gene>
    <name evidence="20" type="ORF">DFP90_11827</name>
</gene>
<dbReference type="InterPro" id="IPR035965">
    <property type="entry name" value="PAS-like_dom_sf"/>
</dbReference>
<dbReference type="InterPro" id="IPR008207">
    <property type="entry name" value="Sig_transdc_His_kin_Hpt_dom"/>
</dbReference>
<dbReference type="SMART" id="SM00091">
    <property type="entry name" value="PAS"/>
    <property type="match status" value="2"/>
</dbReference>
<evidence type="ECO:0000256" key="10">
    <source>
        <dbReference type="ARBA" id="ARBA00068150"/>
    </source>
</evidence>
<evidence type="ECO:0000256" key="3">
    <source>
        <dbReference type="ARBA" id="ARBA00022553"/>
    </source>
</evidence>
<feature type="coiled-coil region" evidence="13">
    <location>
        <begin position="903"/>
        <end position="933"/>
    </location>
</feature>
<protein>
    <recommendedName>
        <fullName evidence="10">Sensory/regulatory protein RpfC</fullName>
        <ecNumber evidence="2">2.7.13.3</ecNumber>
    </recommendedName>
</protein>
<dbReference type="Gene3D" id="3.30.450.20">
    <property type="entry name" value="PAS domain"/>
    <property type="match status" value="2"/>
</dbReference>
<comment type="subunit">
    <text evidence="9">At low DSF concentrations, interacts with RpfF.</text>
</comment>
<dbReference type="InterPro" id="IPR004358">
    <property type="entry name" value="Sig_transdc_His_kin-like_C"/>
</dbReference>
<keyword evidence="13" id="KW-0175">Coiled coil</keyword>
<evidence type="ECO:0000313" key="21">
    <source>
        <dbReference type="Proteomes" id="UP000256845"/>
    </source>
</evidence>
<dbReference type="EMBL" id="QRDW01000018">
    <property type="protein sequence ID" value="RED43804.1"/>
    <property type="molecule type" value="Genomic_DNA"/>
</dbReference>
<dbReference type="InterPro" id="IPR000700">
    <property type="entry name" value="PAS-assoc_C"/>
</dbReference>
<keyword evidence="7" id="KW-0067">ATP-binding</keyword>
<dbReference type="Gene3D" id="3.40.50.2300">
    <property type="match status" value="1"/>
</dbReference>
<evidence type="ECO:0000313" key="20">
    <source>
        <dbReference type="EMBL" id="RED43804.1"/>
    </source>
</evidence>
<dbReference type="PANTHER" id="PTHR45339:SF5">
    <property type="entry name" value="HISTIDINE KINASE"/>
    <property type="match status" value="1"/>
</dbReference>
<dbReference type="CDD" id="cd16922">
    <property type="entry name" value="HATPase_EvgS-ArcB-TorS-like"/>
    <property type="match status" value="1"/>
</dbReference>
<feature type="transmembrane region" description="Helical" evidence="14">
    <location>
        <begin position="6"/>
        <end position="29"/>
    </location>
</feature>
<dbReference type="Pfam" id="PF00512">
    <property type="entry name" value="HisKA"/>
    <property type="match status" value="1"/>
</dbReference>
<dbReference type="Pfam" id="PF13426">
    <property type="entry name" value="PAS_9"/>
    <property type="match status" value="1"/>
</dbReference>
<feature type="modified residue" description="Phosphohistidine" evidence="11">
    <location>
        <position position="890"/>
    </location>
</feature>
<keyword evidence="14" id="KW-0812">Transmembrane</keyword>
<organism evidence="20 21">
    <name type="scientific">Aestuariispira insulae</name>
    <dbReference type="NCBI Taxonomy" id="1461337"/>
    <lineage>
        <taxon>Bacteria</taxon>
        <taxon>Pseudomonadati</taxon>
        <taxon>Pseudomonadota</taxon>
        <taxon>Alphaproteobacteria</taxon>
        <taxon>Rhodospirillales</taxon>
        <taxon>Kiloniellaceae</taxon>
        <taxon>Aestuariispira</taxon>
    </lineage>
</organism>
<dbReference type="FunFam" id="3.30.565.10:FF:000010">
    <property type="entry name" value="Sensor histidine kinase RcsC"/>
    <property type="match status" value="1"/>
</dbReference>
<evidence type="ECO:0000256" key="13">
    <source>
        <dbReference type="SAM" id="Coils"/>
    </source>
</evidence>
<evidence type="ECO:0000256" key="7">
    <source>
        <dbReference type="ARBA" id="ARBA00022840"/>
    </source>
</evidence>
<evidence type="ECO:0000256" key="1">
    <source>
        <dbReference type="ARBA" id="ARBA00000085"/>
    </source>
</evidence>
<dbReference type="SUPFAM" id="SSF47384">
    <property type="entry name" value="Homodimeric domain of signal transducing histidine kinase"/>
    <property type="match status" value="1"/>
</dbReference>
<dbReference type="InterPro" id="IPR000014">
    <property type="entry name" value="PAS"/>
</dbReference>
<dbReference type="InterPro" id="IPR036097">
    <property type="entry name" value="HisK_dim/P_sf"/>
</dbReference>
<dbReference type="SUPFAM" id="SSF55874">
    <property type="entry name" value="ATPase domain of HSP90 chaperone/DNA topoisomerase II/histidine kinase"/>
    <property type="match status" value="1"/>
</dbReference>
<evidence type="ECO:0000256" key="6">
    <source>
        <dbReference type="ARBA" id="ARBA00022777"/>
    </source>
</evidence>
<comment type="catalytic activity">
    <reaction evidence="1">
        <text>ATP + protein L-histidine = ADP + protein N-phospho-L-histidine.</text>
        <dbReference type="EC" id="2.7.13.3"/>
    </reaction>
</comment>
<evidence type="ECO:0000259" key="18">
    <source>
        <dbReference type="PROSITE" id="PS50113"/>
    </source>
</evidence>
<dbReference type="PANTHER" id="PTHR45339">
    <property type="entry name" value="HYBRID SIGNAL TRANSDUCTION HISTIDINE KINASE J"/>
    <property type="match status" value="1"/>
</dbReference>
<dbReference type="FunFam" id="1.10.287.130:FF:000002">
    <property type="entry name" value="Two-component osmosensing histidine kinase"/>
    <property type="match status" value="1"/>
</dbReference>
<evidence type="ECO:0000256" key="4">
    <source>
        <dbReference type="ARBA" id="ARBA00022679"/>
    </source>
</evidence>
<feature type="domain" description="PAC" evidence="18">
    <location>
        <begin position="248"/>
        <end position="298"/>
    </location>
</feature>
<dbReference type="GO" id="GO:0005524">
    <property type="term" value="F:ATP binding"/>
    <property type="evidence" value="ECO:0007669"/>
    <property type="project" value="UniProtKB-KW"/>
</dbReference>
<dbReference type="SUPFAM" id="SSF55785">
    <property type="entry name" value="PYP-like sensor domain (PAS domain)"/>
    <property type="match status" value="2"/>
</dbReference>
<evidence type="ECO:0000256" key="5">
    <source>
        <dbReference type="ARBA" id="ARBA00022741"/>
    </source>
</evidence>
<reference evidence="20 21" key="1">
    <citation type="submission" date="2018-07" db="EMBL/GenBank/DDBJ databases">
        <title>Genomic Encyclopedia of Type Strains, Phase III (KMG-III): the genomes of soil and plant-associated and newly described type strains.</title>
        <authorList>
            <person name="Whitman W."/>
        </authorList>
    </citation>
    <scope>NUCLEOTIDE SEQUENCE [LARGE SCALE GENOMIC DNA]</scope>
    <source>
        <strain evidence="20 21">CECT 8488</strain>
    </source>
</reference>
<keyword evidence="4" id="KW-0808">Transferase</keyword>
<keyword evidence="8" id="KW-0902">Two-component regulatory system</keyword>
<dbReference type="Gene3D" id="1.10.287.130">
    <property type="match status" value="1"/>
</dbReference>
<dbReference type="InterPro" id="IPR001789">
    <property type="entry name" value="Sig_transdc_resp-reg_receiver"/>
</dbReference>
<dbReference type="SMART" id="SM00387">
    <property type="entry name" value="HATPase_c"/>
    <property type="match status" value="1"/>
</dbReference>
<dbReference type="SMART" id="SM00388">
    <property type="entry name" value="HisKA"/>
    <property type="match status" value="1"/>
</dbReference>
<feature type="domain" description="Histidine kinase" evidence="15">
    <location>
        <begin position="316"/>
        <end position="536"/>
    </location>
</feature>
<dbReference type="NCBIfam" id="TIGR00229">
    <property type="entry name" value="sensory_box"/>
    <property type="match status" value="1"/>
</dbReference>
<dbReference type="Pfam" id="PF02518">
    <property type="entry name" value="HATPase_c"/>
    <property type="match status" value="1"/>
</dbReference>
<dbReference type="CDD" id="cd17546">
    <property type="entry name" value="REC_hyHK_CKI1_RcsC-like"/>
    <property type="match status" value="1"/>
</dbReference>